<gene>
    <name evidence="1" type="primary">Cnig_chr_I.g119</name>
    <name evidence="1" type="ORF">B9Z55_000119</name>
</gene>
<evidence type="ECO:0000313" key="2">
    <source>
        <dbReference type="Proteomes" id="UP000230233"/>
    </source>
</evidence>
<reference evidence="2" key="1">
    <citation type="submission" date="2017-10" db="EMBL/GenBank/DDBJ databases">
        <title>Rapid genome shrinkage in a self-fertile nematode reveals novel sperm competition proteins.</title>
        <authorList>
            <person name="Yin D."/>
            <person name="Schwarz E.M."/>
            <person name="Thomas C.G."/>
            <person name="Felde R.L."/>
            <person name="Korf I.F."/>
            <person name="Cutter A.D."/>
            <person name="Schartner C.M."/>
            <person name="Ralston E.J."/>
            <person name="Meyer B.J."/>
            <person name="Haag E.S."/>
        </authorList>
    </citation>
    <scope>NUCLEOTIDE SEQUENCE [LARGE SCALE GENOMIC DNA]</scope>
    <source>
        <strain evidence="2">JU1422</strain>
    </source>
</reference>
<protein>
    <submittedName>
        <fullName evidence="1">Uncharacterized protein</fullName>
    </submittedName>
</protein>
<keyword evidence="2" id="KW-1185">Reference proteome</keyword>
<comment type="caution">
    <text evidence="1">The sequence shown here is derived from an EMBL/GenBank/DDBJ whole genome shotgun (WGS) entry which is preliminary data.</text>
</comment>
<accession>A0A2G5VEL0</accession>
<dbReference type="Proteomes" id="UP000230233">
    <property type="component" value="Chromosome I"/>
</dbReference>
<sequence>MSSHKAVNNDILEYTITSRAIMKGMRGIKNGVKRYEEVNVTLMDTEGRVRMPSNTRRHDLLVVGILRAGIGFNRCLTDRRTTDGIAGVVTETIEG</sequence>
<dbReference type="AlphaFoldDB" id="A0A2G5VEL0"/>
<dbReference type="EMBL" id="PDUG01000001">
    <property type="protein sequence ID" value="PIC50187.1"/>
    <property type="molecule type" value="Genomic_DNA"/>
</dbReference>
<evidence type="ECO:0000313" key="1">
    <source>
        <dbReference type="EMBL" id="PIC50187.1"/>
    </source>
</evidence>
<proteinExistence type="predicted"/>
<name>A0A2G5VEL0_9PELO</name>
<organism evidence="1 2">
    <name type="scientific">Caenorhabditis nigoni</name>
    <dbReference type="NCBI Taxonomy" id="1611254"/>
    <lineage>
        <taxon>Eukaryota</taxon>
        <taxon>Metazoa</taxon>
        <taxon>Ecdysozoa</taxon>
        <taxon>Nematoda</taxon>
        <taxon>Chromadorea</taxon>
        <taxon>Rhabditida</taxon>
        <taxon>Rhabditina</taxon>
        <taxon>Rhabditomorpha</taxon>
        <taxon>Rhabditoidea</taxon>
        <taxon>Rhabditidae</taxon>
        <taxon>Peloderinae</taxon>
        <taxon>Caenorhabditis</taxon>
    </lineage>
</organism>